<evidence type="ECO:0000313" key="1">
    <source>
        <dbReference type="EMBL" id="CAK9187470.1"/>
    </source>
</evidence>
<comment type="caution">
    <text evidence="1">The sequence shown here is derived from an EMBL/GenBank/DDBJ whole genome shotgun (WGS) entry which is preliminary data.</text>
</comment>
<reference evidence="1 2" key="1">
    <citation type="submission" date="2024-02" db="EMBL/GenBank/DDBJ databases">
        <authorList>
            <person name="Vignale AGUSTIN F."/>
            <person name="Sosa J E."/>
            <person name="Modenutti C."/>
        </authorList>
    </citation>
    <scope>NUCLEOTIDE SEQUENCE [LARGE SCALE GENOMIC DNA]</scope>
</reference>
<name>A0ABC8V292_9AQUA</name>
<protein>
    <submittedName>
        <fullName evidence="1">Uncharacterized protein</fullName>
    </submittedName>
</protein>
<dbReference type="Proteomes" id="UP001642360">
    <property type="component" value="Unassembled WGS sequence"/>
</dbReference>
<gene>
    <name evidence="1" type="ORF">ILEXP_LOCUS58026</name>
</gene>
<evidence type="ECO:0000313" key="2">
    <source>
        <dbReference type="Proteomes" id="UP001642360"/>
    </source>
</evidence>
<dbReference type="AlphaFoldDB" id="A0ABC8V292"/>
<keyword evidence="2" id="KW-1185">Reference proteome</keyword>
<dbReference type="EMBL" id="CAUOFW020009991">
    <property type="protein sequence ID" value="CAK9187470.1"/>
    <property type="molecule type" value="Genomic_DNA"/>
</dbReference>
<proteinExistence type="predicted"/>
<sequence>MAFRTKFQTKFRPMFHRTKDFLQNVLTPVVTVKTAYDYVKEPSNSELSDKLDKVSAKIELKDQLVDSKIIDGCSELKEQSAKLSQHTTAKSSKITDVVKKFCKSADGSSVSPA</sequence>
<organism evidence="1 2">
    <name type="scientific">Ilex paraguariensis</name>
    <name type="common">yerba mate</name>
    <dbReference type="NCBI Taxonomy" id="185542"/>
    <lineage>
        <taxon>Eukaryota</taxon>
        <taxon>Viridiplantae</taxon>
        <taxon>Streptophyta</taxon>
        <taxon>Embryophyta</taxon>
        <taxon>Tracheophyta</taxon>
        <taxon>Spermatophyta</taxon>
        <taxon>Magnoliopsida</taxon>
        <taxon>eudicotyledons</taxon>
        <taxon>Gunneridae</taxon>
        <taxon>Pentapetalae</taxon>
        <taxon>asterids</taxon>
        <taxon>campanulids</taxon>
        <taxon>Aquifoliales</taxon>
        <taxon>Aquifoliaceae</taxon>
        <taxon>Ilex</taxon>
    </lineage>
</organism>
<accession>A0ABC8V292</accession>